<sequence length="646" mass="74920">MLTATFPKNCFSDMLDFCKLKLATALNVQKNKTQEYEEQNSSFNVIRRGCKITFLLQKNFQGDFDVGSYLNFKLDKYHEKIVYLHNNNNDVKNSLDYFYIEKIHNISSNIIEITINVGHEECIGMWDVNVIGRSTFNKPFFSTTVKIFVIFNPYDTSDPTYMDNEEFLSAYLLRDFDSVCYISNDDDDKQMINSKPWRHCQFTIEAVEVTSILLKKLTKYNFLSISKRNDIINITRKLSFAINEWLLLGNWDRKTYQCDDRKPEEWDNSLDIFVIFIRNQNPVRWGQCFTFAPLFTSILRCLGIPTRTITCSDAGHDVQGSLVLERRIIRRIKNGFQTESEEGIWTFHCWCEIWIKRYDLSYGIYDGWQVVDATPQTTSNGLRQRGPYPVKALFDGVVNLKYDGHLMFSEMNADIIDRVLEYDPIIKGYRDLGYQFDSQENPTQRTATTGGILVCPSTFNPFIVEDVTENYKPRDGTIESRKQIISALKSCKFYNNEHPVLESEQLKIPSETGHLILINTNSTKMNIGDTWIITVSFNNFTPYDEDVDYEFSISVCDNDKNLFGHIFTSSRRLIIPFKTKTIQTFTVDPSIYHVKGFNTNMIYIIKVKATNCLSGNVISTAIATRISKLAKEINFPKRKWALSKLI</sequence>
<dbReference type="CTD" id="36379548"/>
<dbReference type="SMART" id="SM00460">
    <property type="entry name" value="TGc"/>
    <property type="match status" value="1"/>
</dbReference>
<dbReference type="InterPro" id="IPR013783">
    <property type="entry name" value="Ig-like_fold"/>
</dbReference>
<evidence type="ECO:0000259" key="1">
    <source>
        <dbReference type="SMART" id="SM00460"/>
    </source>
</evidence>
<dbReference type="OrthoDB" id="437511at2759"/>
<dbReference type="AlphaFoldDB" id="A0A090LGE7"/>
<dbReference type="SUPFAM" id="SSF81296">
    <property type="entry name" value="E set domains"/>
    <property type="match status" value="1"/>
</dbReference>
<keyword evidence="3" id="KW-1185">Reference proteome</keyword>
<dbReference type="EMBL" id="LN609529">
    <property type="protein sequence ID" value="CEF67183.1"/>
    <property type="molecule type" value="Genomic_DNA"/>
</dbReference>
<dbReference type="WormBase" id="SRAE_2000184800">
    <property type="protein sequence ID" value="SRP06228"/>
    <property type="gene ID" value="WBGene00262054"/>
</dbReference>
<dbReference type="RefSeq" id="XP_024506383.1">
    <property type="nucleotide sequence ID" value="XM_024652847.1"/>
</dbReference>
<dbReference type="Pfam" id="PF01841">
    <property type="entry name" value="Transglut_core"/>
    <property type="match status" value="1"/>
</dbReference>
<dbReference type="Proteomes" id="UP000035682">
    <property type="component" value="Unplaced"/>
</dbReference>
<dbReference type="PANTHER" id="PTHR11590:SF70">
    <property type="entry name" value="PROTEIN-GLUTAMINE GAMMA-GLUTAMYLTRANSFERASE 4"/>
    <property type="match status" value="1"/>
</dbReference>
<dbReference type="SUPFAM" id="SSF54001">
    <property type="entry name" value="Cysteine proteinases"/>
    <property type="match status" value="1"/>
</dbReference>
<dbReference type="WBParaSite" id="SRAE_2000184800.1">
    <property type="protein sequence ID" value="SRAE_2000184800.1"/>
    <property type="gene ID" value="WBGene00262054"/>
</dbReference>
<dbReference type="Gene3D" id="3.90.260.10">
    <property type="entry name" value="Transglutaminase-like"/>
    <property type="match status" value="1"/>
</dbReference>
<protein>
    <submittedName>
        <fullName evidence="2 4">Transglutaminase</fullName>
    </submittedName>
</protein>
<evidence type="ECO:0000313" key="5">
    <source>
        <dbReference type="WormBase" id="SRAE_2000184800"/>
    </source>
</evidence>
<evidence type="ECO:0000313" key="2">
    <source>
        <dbReference type="EMBL" id="CEF67183.1"/>
    </source>
</evidence>
<dbReference type="Gene3D" id="2.60.40.10">
    <property type="entry name" value="Immunoglobulins"/>
    <property type="match status" value="1"/>
</dbReference>
<gene>
    <name evidence="2 4 5" type="ORF">SRAE_2000184800</name>
</gene>
<dbReference type="OMA" id="IEITINV"/>
<evidence type="ECO:0000313" key="4">
    <source>
        <dbReference type="WBParaSite" id="SRAE_2000184800.1"/>
    </source>
</evidence>
<organism evidence="2">
    <name type="scientific">Strongyloides ratti</name>
    <name type="common">Parasitic roundworm</name>
    <dbReference type="NCBI Taxonomy" id="34506"/>
    <lineage>
        <taxon>Eukaryota</taxon>
        <taxon>Metazoa</taxon>
        <taxon>Ecdysozoa</taxon>
        <taxon>Nematoda</taxon>
        <taxon>Chromadorea</taxon>
        <taxon>Rhabditida</taxon>
        <taxon>Tylenchina</taxon>
        <taxon>Panagrolaimomorpha</taxon>
        <taxon>Strongyloidoidea</taxon>
        <taxon>Strongyloididae</taxon>
        <taxon>Strongyloides</taxon>
    </lineage>
</organism>
<dbReference type="InterPro" id="IPR014756">
    <property type="entry name" value="Ig_E-set"/>
</dbReference>
<dbReference type="InterPro" id="IPR002931">
    <property type="entry name" value="Transglutaminase-like"/>
</dbReference>
<reference evidence="4" key="2">
    <citation type="submission" date="2020-12" db="UniProtKB">
        <authorList>
            <consortium name="WormBaseParasite"/>
        </authorList>
    </citation>
    <scope>IDENTIFICATION</scope>
</reference>
<dbReference type="GO" id="GO:0003810">
    <property type="term" value="F:protein-glutamine gamma-glutamyltransferase activity"/>
    <property type="evidence" value="ECO:0007669"/>
    <property type="project" value="TreeGrafter"/>
</dbReference>
<dbReference type="InterPro" id="IPR038765">
    <property type="entry name" value="Papain-like_cys_pep_sf"/>
</dbReference>
<evidence type="ECO:0000313" key="3">
    <source>
        <dbReference type="Proteomes" id="UP000035682"/>
    </source>
</evidence>
<feature type="domain" description="Transglutaminase-like" evidence="1">
    <location>
        <begin position="280"/>
        <end position="375"/>
    </location>
</feature>
<reference evidence="2 3" key="1">
    <citation type="submission" date="2014-09" db="EMBL/GenBank/DDBJ databases">
        <authorList>
            <person name="Martin A.A."/>
        </authorList>
    </citation>
    <scope>NUCLEOTIDE SEQUENCE</scope>
    <source>
        <strain evidence="3">ED321</strain>
        <strain evidence="2">ED321 Heterogonic</strain>
    </source>
</reference>
<dbReference type="InterPro" id="IPR050779">
    <property type="entry name" value="Transglutaminase"/>
</dbReference>
<accession>A0A090LGE7</accession>
<dbReference type="PANTHER" id="PTHR11590">
    <property type="entry name" value="PROTEIN-GLUTAMINE GAMMA-GLUTAMYLTRANSFERASE"/>
    <property type="match status" value="1"/>
</dbReference>
<dbReference type="InterPro" id="IPR036985">
    <property type="entry name" value="Transglutaminase-like_sf"/>
</dbReference>
<name>A0A090LGE7_STRRB</name>
<proteinExistence type="predicted"/>
<dbReference type="GeneID" id="36379548"/>
<dbReference type="STRING" id="34506.A0A090LGE7"/>